<protein>
    <submittedName>
        <fullName evidence="1">Uncharacterized protein</fullName>
    </submittedName>
</protein>
<dbReference type="Proteomes" id="UP001152888">
    <property type="component" value="Unassembled WGS sequence"/>
</dbReference>
<accession>A0A9P0NPY3</accession>
<comment type="caution">
    <text evidence="1">The sequence shown here is derived from an EMBL/GenBank/DDBJ whole genome shotgun (WGS) entry which is preliminary data.</text>
</comment>
<dbReference type="OrthoDB" id="6778726at2759"/>
<evidence type="ECO:0000313" key="1">
    <source>
        <dbReference type="EMBL" id="CAH1954223.1"/>
    </source>
</evidence>
<organism evidence="1 2">
    <name type="scientific">Acanthoscelides obtectus</name>
    <name type="common">Bean weevil</name>
    <name type="synonym">Bruchus obtectus</name>
    <dbReference type="NCBI Taxonomy" id="200917"/>
    <lineage>
        <taxon>Eukaryota</taxon>
        <taxon>Metazoa</taxon>
        <taxon>Ecdysozoa</taxon>
        <taxon>Arthropoda</taxon>
        <taxon>Hexapoda</taxon>
        <taxon>Insecta</taxon>
        <taxon>Pterygota</taxon>
        <taxon>Neoptera</taxon>
        <taxon>Endopterygota</taxon>
        <taxon>Coleoptera</taxon>
        <taxon>Polyphaga</taxon>
        <taxon>Cucujiformia</taxon>
        <taxon>Chrysomeloidea</taxon>
        <taxon>Chrysomelidae</taxon>
        <taxon>Bruchinae</taxon>
        <taxon>Bruchini</taxon>
        <taxon>Acanthoscelides</taxon>
    </lineage>
</organism>
<name>A0A9P0NPY3_ACAOB</name>
<proteinExistence type="predicted"/>
<dbReference type="EMBL" id="CAKOFQ010006653">
    <property type="protein sequence ID" value="CAH1954223.1"/>
    <property type="molecule type" value="Genomic_DNA"/>
</dbReference>
<dbReference type="AlphaFoldDB" id="A0A9P0NPY3"/>
<gene>
    <name evidence="1" type="ORF">ACAOBT_LOCUS433</name>
</gene>
<keyword evidence="2" id="KW-1185">Reference proteome</keyword>
<reference evidence="1" key="1">
    <citation type="submission" date="2022-03" db="EMBL/GenBank/DDBJ databases">
        <authorList>
            <person name="Sayadi A."/>
        </authorList>
    </citation>
    <scope>NUCLEOTIDE SEQUENCE</scope>
</reference>
<evidence type="ECO:0000313" key="2">
    <source>
        <dbReference type="Proteomes" id="UP001152888"/>
    </source>
</evidence>
<sequence length="72" mass="8505">MKIIRTKKAIVEVEKKMEVKKVYKSTNRERRPQHNIVLQLPALPQTTRNIGDSVDPLSVWKFYSMMICVLEF</sequence>